<dbReference type="GO" id="GO:0042054">
    <property type="term" value="F:histone methyltransferase activity"/>
    <property type="evidence" value="ECO:0007669"/>
    <property type="project" value="InterPro"/>
</dbReference>
<evidence type="ECO:0000256" key="8">
    <source>
        <dbReference type="SAM" id="MobiDB-lite"/>
    </source>
</evidence>
<dbReference type="PROSITE" id="PS51215">
    <property type="entry name" value="AWS"/>
    <property type="match status" value="1"/>
</dbReference>
<gene>
    <name evidence="10" type="ORF">PR002_g7068</name>
</gene>
<dbReference type="PANTHER" id="PTHR22884">
    <property type="entry name" value="SET DOMAIN PROTEINS"/>
    <property type="match status" value="1"/>
</dbReference>
<keyword evidence="5" id="KW-0808">Transferase</keyword>
<accession>A0A6A3MYG7</accession>
<dbReference type="Pfam" id="PF17907">
    <property type="entry name" value="AWS"/>
    <property type="match status" value="1"/>
</dbReference>
<evidence type="ECO:0000313" key="11">
    <source>
        <dbReference type="Proteomes" id="UP000435112"/>
    </source>
</evidence>
<keyword evidence="3" id="KW-0158">Chromosome</keyword>
<evidence type="ECO:0000256" key="4">
    <source>
        <dbReference type="ARBA" id="ARBA00022603"/>
    </source>
</evidence>
<dbReference type="Proteomes" id="UP000435112">
    <property type="component" value="Unassembled WGS sequence"/>
</dbReference>
<evidence type="ECO:0000256" key="3">
    <source>
        <dbReference type="ARBA" id="ARBA00022454"/>
    </source>
</evidence>
<comment type="subcellular location">
    <subcellularLocation>
        <location evidence="2">Chromosome</location>
    </subcellularLocation>
    <subcellularLocation>
        <location evidence="1">Nucleus</location>
    </subcellularLocation>
</comment>
<dbReference type="Gene3D" id="2.170.270.10">
    <property type="entry name" value="SET domain"/>
    <property type="match status" value="1"/>
</dbReference>
<dbReference type="OrthoDB" id="124644at2759"/>
<comment type="caution">
    <text evidence="10">The sequence shown here is derived from an EMBL/GenBank/DDBJ whole genome shotgun (WGS) entry which is preliminary data.</text>
</comment>
<dbReference type="EMBL" id="QXFU01000330">
    <property type="protein sequence ID" value="KAE9036469.1"/>
    <property type="molecule type" value="Genomic_DNA"/>
</dbReference>
<evidence type="ECO:0000256" key="2">
    <source>
        <dbReference type="ARBA" id="ARBA00004286"/>
    </source>
</evidence>
<evidence type="ECO:0000259" key="9">
    <source>
        <dbReference type="PROSITE" id="PS51215"/>
    </source>
</evidence>
<dbReference type="SUPFAM" id="SSF82199">
    <property type="entry name" value="SET domain"/>
    <property type="match status" value="1"/>
</dbReference>
<dbReference type="InterPro" id="IPR046700">
    <property type="entry name" value="DUF6570"/>
</dbReference>
<keyword evidence="6" id="KW-0949">S-adenosyl-L-methionine</keyword>
<dbReference type="InterPro" id="IPR046341">
    <property type="entry name" value="SET_dom_sf"/>
</dbReference>
<sequence>MQLCSDDKSTRGCGDGCINRASRYQCAAESYPCGERCSNRQLQVGSTITTAVVDCGRRGVGVILLEPVDTGRYIGEHDCENPAVREERLRRDRDRHRLVRASEPPAPELQEPTEAAPAPPPQAARHRAGVEDEIPRLQPLSAAAKRSCLERRQLALGAAGLDEIVCAVCDSWMLATSCRVIKVSDCNRVRQIRQVLSSNGEALPAELVAQYDCSSRSPALAGLLLSERGVRPDGRIDVCADCDNSLAKDSIPKFSIKNGFAIGTLPTHLADASLPERLITQPVSVVAVTRVMRGGAHRFIRSHCLAFDCAPAPAATLLPIQPDCISTYRVVLAGPFTTEHSHFIVDGIADNVIFEDADAEVCEMDAEHDRVGGVSDNNSDAADADFARNNKALFACMFLNLFPFGRGHLGEDCHVSVSMDACLGHYAELITRKFAEDDLFTVVSFDHLTVQKLFTSMAFKCQRAPGRFATFSDVTEQALLNALKTKELRRQRRISSARGGGGDTGASAADMLNTVELSGSTIWGSDAERAQCRRRAHASHRDDVDAIERRDSSCVFCSHSYADLEELSIPSEAYEGPKKHHGPPRGEPELVRCSRCGDNLSSQHVIRLVLLDSRPASWPPSLRPYTSVELEDAVQLEARHRGGIRAAKAAIYRRDLCLSTREHEAPIKALPPSPDDARWPARCVAFAVSMLLFMLNLHWWSHAGAASRKAAPRLPGSAATIFLGRARRARRALATVSR</sequence>
<organism evidence="10 11">
    <name type="scientific">Phytophthora rubi</name>
    <dbReference type="NCBI Taxonomy" id="129364"/>
    <lineage>
        <taxon>Eukaryota</taxon>
        <taxon>Sar</taxon>
        <taxon>Stramenopiles</taxon>
        <taxon>Oomycota</taxon>
        <taxon>Peronosporomycetes</taxon>
        <taxon>Peronosporales</taxon>
        <taxon>Peronosporaceae</taxon>
        <taxon>Phytophthora</taxon>
    </lineage>
</organism>
<dbReference type="InterPro" id="IPR006560">
    <property type="entry name" value="AWS_dom"/>
</dbReference>
<feature type="domain" description="AWS" evidence="9">
    <location>
        <begin position="1"/>
        <end position="46"/>
    </location>
</feature>
<evidence type="ECO:0000256" key="7">
    <source>
        <dbReference type="ARBA" id="ARBA00023242"/>
    </source>
</evidence>
<evidence type="ECO:0000256" key="1">
    <source>
        <dbReference type="ARBA" id="ARBA00004123"/>
    </source>
</evidence>
<evidence type="ECO:0000313" key="10">
    <source>
        <dbReference type="EMBL" id="KAE9036469.1"/>
    </source>
</evidence>
<evidence type="ECO:0000256" key="5">
    <source>
        <dbReference type="ARBA" id="ARBA00022679"/>
    </source>
</evidence>
<evidence type="ECO:0000256" key="6">
    <source>
        <dbReference type="ARBA" id="ARBA00022691"/>
    </source>
</evidence>
<dbReference type="AlphaFoldDB" id="A0A6A3MYG7"/>
<dbReference type="GO" id="GO:0005694">
    <property type="term" value="C:chromosome"/>
    <property type="evidence" value="ECO:0007669"/>
    <property type="project" value="UniProtKB-SubCell"/>
</dbReference>
<dbReference type="GO" id="GO:0005634">
    <property type="term" value="C:nucleus"/>
    <property type="evidence" value="ECO:0007669"/>
    <property type="project" value="UniProtKB-SubCell"/>
</dbReference>
<dbReference type="GO" id="GO:0032259">
    <property type="term" value="P:methylation"/>
    <property type="evidence" value="ECO:0007669"/>
    <property type="project" value="UniProtKB-KW"/>
</dbReference>
<name>A0A6A3MYG7_9STRA</name>
<feature type="region of interest" description="Disordered" evidence="8">
    <location>
        <begin position="90"/>
        <end position="129"/>
    </location>
</feature>
<dbReference type="InterPro" id="IPR050777">
    <property type="entry name" value="SET2_Histone-Lys_MeTrsfase"/>
</dbReference>
<proteinExistence type="predicted"/>
<dbReference type="Pfam" id="PF20209">
    <property type="entry name" value="DUF6570"/>
    <property type="match status" value="1"/>
</dbReference>
<keyword evidence="7" id="KW-0539">Nucleus</keyword>
<keyword evidence="4" id="KW-0489">Methyltransferase</keyword>
<reference evidence="10 11" key="1">
    <citation type="submission" date="2018-09" db="EMBL/GenBank/DDBJ databases">
        <title>Genomic investigation of the strawberry pathogen Phytophthora fragariae indicates pathogenicity is determined by transcriptional variation in three key races.</title>
        <authorList>
            <person name="Adams T.M."/>
            <person name="Armitage A.D."/>
            <person name="Sobczyk M.K."/>
            <person name="Bates H.J."/>
            <person name="Dunwell J.M."/>
            <person name="Nellist C.F."/>
            <person name="Harrison R.J."/>
        </authorList>
    </citation>
    <scope>NUCLEOTIDE SEQUENCE [LARGE SCALE GENOMIC DNA]</scope>
    <source>
        <strain evidence="10 11">SCRP324</strain>
    </source>
</reference>
<protein>
    <recommendedName>
        <fullName evidence="9">AWS domain-containing protein</fullName>
    </recommendedName>
</protein>